<dbReference type="SUPFAM" id="SSF49785">
    <property type="entry name" value="Galactose-binding domain-like"/>
    <property type="match status" value="1"/>
</dbReference>
<dbReference type="InterPro" id="IPR008979">
    <property type="entry name" value="Galactose-bd-like_sf"/>
</dbReference>
<dbReference type="AlphaFoldDB" id="A0A401J657"/>
<evidence type="ECO:0000256" key="2">
    <source>
        <dbReference type="SAM" id="SignalP"/>
    </source>
</evidence>
<comment type="caution">
    <text evidence="4">The sequence shown here is derived from an EMBL/GenBank/DDBJ whole genome shotgun (WGS) entry which is preliminary data.</text>
</comment>
<dbReference type="EMBL" id="BBQY01000023">
    <property type="protein sequence ID" value="GBH32141.1"/>
    <property type="molecule type" value="Genomic_DNA"/>
</dbReference>
<reference evidence="4 5" key="1">
    <citation type="submission" date="2014-12" db="EMBL/GenBank/DDBJ databases">
        <title>Whole genome sequencing of Sphingobium xenophagum OW59.</title>
        <authorList>
            <person name="Ohta Y."/>
            <person name="Nishi S."/>
            <person name="Hatada Y."/>
        </authorList>
    </citation>
    <scope>NUCLEOTIDE SEQUENCE [LARGE SCALE GENOMIC DNA]</scope>
    <source>
        <strain evidence="4 5">OW59</strain>
    </source>
</reference>
<feature type="domain" description="Xaa-Pro dipeptidyl-peptidase C-terminal" evidence="3">
    <location>
        <begin position="384"/>
        <end position="637"/>
    </location>
</feature>
<dbReference type="SMART" id="SM00939">
    <property type="entry name" value="PepX_C"/>
    <property type="match status" value="1"/>
</dbReference>
<dbReference type="InterPro" id="IPR029058">
    <property type="entry name" value="AB_hydrolase_fold"/>
</dbReference>
<proteinExistence type="predicted"/>
<gene>
    <name evidence="4" type="ORF">MBESOW_P3402</name>
</gene>
<accession>A0A401J657</accession>
<dbReference type="GO" id="GO:0008239">
    <property type="term" value="F:dipeptidyl-peptidase activity"/>
    <property type="evidence" value="ECO:0007669"/>
    <property type="project" value="InterPro"/>
</dbReference>
<dbReference type="Gene3D" id="1.10.3020.10">
    <property type="entry name" value="alpha-amino acid ester hydrolase ( Helical cap domain)"/>
    <property type="match status" value="1"/>
</dbReference>
<dbReference type="InterPro" id="IPR013736">
    <property type="entry name" value="Xaa-Pro_dipept_C"/>
</dbReference>
<keyword evidence="1" id="KW-0378">Hydrolase</keyword>
<dbReference type="Gene3D" id="3.40.50.1820">
    <property type="entry name" value="alpha/beta hydrolase"/>
    <property type="match status" value="1"/>
</dbReference>
<dbReference type="NCBIfam" id="TIGR00976">
    <property type="entry name" value="CocE_NonD"/>
    <property type="match status" value="1"/>
</dbReference>
<evidence type="ECO:0000256" key="1">
    <source>
        <dbReference type="ARBA" id="ARBA00022801"/>
    </source>
</evidence>
<sequence length="643" mass="71707">MINNEKFKTSFRRQLASAICLSFCGWALSAAAAPTQQAPLTDTMMNEQVKAYDWVRPQADYVRKVVMIPMRDGKKLYTVIVYRKGVTDAPILLSRTPYNADKSTSRNRSQKIEEILPVMDAEFVNDGYIRVYQDVRGLDGSEGDYVMNRPLRGPLNPTKVDHATDAYDTIDWLVKNVKESNGKVGITGSSYLGFTSLMALVDPHPTLKAAVPQSPMVDGWMGDDWFHNGAFRTFGFDYDLGQTVKKGGGPVPKGTGDEYTAYLEAGSAADYARAYGLLDLPVVRKVLEHPSYDAWWQGQAVDKLLEKRKLTVPTMLVVGQWDQEDSYGAPAVYHALEKQDTANDMVSLVIGPWRHSQVNYEARALGPLTWEGDTGLQFRTRYMKPFLDCHLKTNPSPCNTPPVLTYATGANRWDVSQHWPAGTPTPLYLGANFGLSWTKPEAGSDSYVSDPAKPVPMLPRPIHMQGEEWRTWLVHDQRFVDGRPDVLSYTTGILDKPVHIMGAPKVDLRAATTGRDSDFVVKLIDVYPDEYSANPAMAGYQLGIGIEIFRGRYVNGFATPAPLEPGKTYAFQWSLPNVDHVFLPGHRIMVQVQSSLFPLYDRNPQSWVNSIMEAKPEDYVKATETIHRGGEAASAVWLPVVPD</sequence>
<feature type="chain" id="PRO_5019042749" description="Xaa-Pro dipeptidyl-peptidase C-terminal domain-containing protein" evidence="2">
    <location>
        <begin position="33"/>
        <end position="643"/>
    </location>
</feature>
<dbReference type="Pfam" id="PF02129">
    <property type="entry name" value="Peptidase_S15"/>
    <property type="match status" value="1"/>
</dbReference>
<dbReference type="PANTHER" id="PTHR43056">
    <property type="entry name" value="PEPTIDASE S9 PROLYL OLIGOPEPTIDASE"/>
    <property type="match status" value="1"/>
</dbReference>
<dbReference type="Proteomes" id="UP000290975">
    <property type="component" value="Unassembled WGS sequence"/>
</dbReference>
<keyword evidence="5" id="KW-1185">Reference proteome</keyword>
<protein>
    <recommendedName>
        <fullName evidence="3">Xaa-Pro dipeptidyl-peptidase C-terminal domain-containing protein</fullName>
    </recommendedName>
</protein>
<dbReference type="SUPFAM" id="SSF53474">
    <property type="entry name" value="alpha/beta-Hydrolases"/>
    <property type="match status" value="1"/>
</dbReference>
<evidence type="ECO:0000313" key="4">
    <source>
        <dbReference type="EMBL" id="GBH32141.1"/>
    </source>
</evidence>
<evidence type="ECO:0000313" key="5">
    <source>
        <dbReference type="Proteomes" id="UP000290975"/>
    </source>
</evidence>
<dbReference type="InterPro" id="IPR050585">
    <property type="entry name" value="Xaa-Pro_dipeptidyl-ppase/CocE"/>
</dbReference>
<organism evidence="4 5">
    <name type="scientific">Sphingobium xenophagum</name>
    <dbReference type="NCBI Taxonomy" id="121428"/>
    <lineage>
        <taxon>Bacteria</taxon>
        <taxon>Pseudomonadati</taxon>
        <taxon>Pseudomonadota</taxon>
        <taxon>Alphaproteobacteria</taxon>
        <taxon>Sphingomonadales</taxon>
        <taxon>Sphingomonadaceae</taxon>
        <taxon>Sphingobium</taxon>
    </lineage>
</organism>
<name>A0A401J657_SPHXE</name>
<feature type="signal peptide" evidence="2">
    <location>
        <begin position="1"/>
        <end position="32"/>
    </location>
</feature>
<evidence type="ECO:0000259" key="3">
    <source>
        <dbReference type="SMART" id="SM00939"/>
    </source>
</evidence>
<dbReference type="Gene3D" id="2.60.120.260">
    <property type="entry name" value="Galactose-binding domain-like"/>
    <property type="match status" value="1"/>
</dbReference>
<dbReference type="Pfam" id="PF08530">
    <property type="entry name" value="PepX_C"/>
    <property type="match status" value="1"/>
</dbReference>
<dbReference type="InterPro" id="IPR005674">
    <property type="entry name" value="CocE/Ser_esterase"/>
</dbReference>
<keyword evidence="2" id="KW-0732">Signal</keyword>
<dbReference type="InterPro" id="IPR000383">
    <property type="entry name" value="Xaa-Pro-like_dom"/>
</dbReference>
<dbReference type="PANTHER" id="PTHR43056:SF10">
    <property type="entry name" value="COCE_NOND FAMILY, PUTATIVE (AFU_ORTHOLOGUE AFUA_7G00600)-RELATED"/>
    <property type="match status" value="1"/>
</dbReference>